<organism evidence="1">
    <name type="scientific">Arundo donax</name>
    <name type="common">Giant reed</name>
    <name type="synonym">Donax arundinaceus</name>
    <dbReference type="NCBI Taxonomy" id="35708"/>
    <lineage>
        <taxon>Eukaryota</taxon>
        <taxon>Viridiplantae</taxon>
        <taxon>Streptophyta</taxon>
        <taxon>Embryophyta</taxon>
        <taxon>Tracheophyta</taxon>
        <taxon>Spermatophyta</taxon>
        <taxon>Magnoliopsida</taxon>
        <taxon>Liliopsida</taxon>
        <taxon>Poales</taxon>
        <taxon>Poaceae</taxon>
        <taxon>PACMAD clade</taxon>
        <taxon>Arundinoideae</taxon>
        <taxon>Arundineae</taxon>
        <taxon>Arundo</taxon>
    </lineage>
</organism>
<reference evidence="1" key="1">
    <citation type="submission" date="2014-09" db="EMBL/GenBank/DDBJ databases">
        <authorList>
            <person name="Magalhaes I.L.F."/>
            <person name="Oliveira U."/>
            <person name="Santos F.R."/>
            <person name="Vidigal T.H.D.A."/>
            <person name="Brescovit A.D."/>
            <person name="Santos A.J."/>
        </authorList>
    </citation>
    <scope>NUCLEOTIDE SEQUENCE</scope>
    <source>
        <tissue evidence="1">Shoot tissue taken approximately 20 cm above the soil surface</tissue>
    </source>
</reference>
<accession>A0A0A9CE50</accession>
<dbReference type="EMBL" id="GBRH01225162">
    <property type="protein sequence ID" value="JAD72733.1"/>
    <property type="molecule type" value="Transcribed_RNA"/>
</dbReference>
<reference evidence="1" key="2">
    <citation type="journal article" date="2015" name="Data Brief">
        <title>Shoot transcriptome of the giant reed, Arundo donax.</title>
        <authorList>
            <person name="Barrero R.A."/>
            <person name="Guerrero F.D."/>
            <person name="Moolhuijzen P."/>
            <person name="Goolsby J.A."/>
            <person name="Tidwell J."/>
            <person name="Bellgard S.E."/>
            <person name="Bellgard M.I."/>
        </authorList>
    </citation>
    <scope>NUCLEOTIDE SEQUENCE</scope>
    <source>
        <tissue evidence="1">Shoot tissue taken approximately 20 cm above the soil surface</tissue>
    </source>
</reference>
<evidence type="ECO:0000313" key="1">
    <source>
        <dbReference type="EMBL" id="JAD72733.1"/>
    </source>
</evidence>
<sequence>MQSSCCVINKNEITGLHPCFSFCCIIVLRTPFVLFSLCIFRSYLPLHNDATTLCILSRS</sequence>
<dbReference type="AlphaFoldDB" id="A0A0A9CE50"/>
<name>A0A0A9CE50_ARUDO</name>
<proteinExistence type="predicted"/>
<protein>
    <submittedName>
        <fullName evidence="1">Uncharacterized protein</fullName>
    </submittedName>
</protein>